<dbReference type="Pfam" id="PF07883">
    <property type="entry name" value="Cupin_2"/>
    <property type="match status" value="1"/>
</dbReference>
<dbReference type="RefSeq" id="WP_369764810.1">
    <property type="nucleotide sequence ID" value="NZ_CP165626.1"/>
</dbReference>
<name>A0AB39W978_9FLAO</name>
<keyword evidence="1" id="KW-0732">Signal</keyword>
<evidence type="ECO:0000313" key="3">
    <source>
        <dbReference type="EMBL" id="XDU97198.1"/>
    </source>
</evidence>
<dbReference type="InterPro" id="IPR014710">
    <property type="entry name" value="RmlC-like_jellyroll"/>
</dbReference>
<protein>
    <submittedName>
        <fullName evidence="3">Cupin domain-containing protein</fullName>
    </submittedName>
</protein>
<organism evidence="3">
    <name type="scientific">Flavobacterium sp. WC2416</name>
    <dbReference type="NCBI Taxonomy" id="3234141"/>
    <lineage>
        <taxon>Bacteria</taxon>
        <taxon>Pseudomonadati</taxon>
        <taxon>Bacteroidota</taxon>
        <taxon>Flavobacteriia</taxon>
        <taxon>Flavobacteriales</taxon>
        <taxon>Flavobacteriaceae</taxon>
        <taxon>Flavobacterium</taxon>
    </lineage>
</organism>
<accession>A0AB39W978</accession>
<dbReference type="PANTHER" id="PTHR43698:SF1">
    <property type="entry name" value="BLL4564 PROTEIN"/>
    <property type="match status" value="1"/>
</dbReference>
<dbReference type="PROSITE" id="PS51257">
    <property type="entry name" value="PROKAR_LIPOPROTEIN"/>
    <property type="match status" value="1"/>
</dbReference>
<dbReference type="InterPro" id="IPR047263">
    <property type="entry name" value="HNL-like_cupin"/>
</dbReference>
<sequence>MKLKYIAGIFLIGVFAFSCKAQNKSTLSRKMKSQKLSIFPKGEKITNDNFTGAAYLQMLIAPDSLNPTSVGNVTFEPGARTKWHLHPGGQILLATDGVGYYQEKGQPKKVLRKGDVIKCPPNIPHWHGASDDTYFVQVAITNTQNGVPVWLEAVTAEEYTSSNK</sequence>
<evidence type="ECO:0000259" key="2">
    <source>
        <dbReference type="Pfam" id="PF07883"/>
    </source>
</evidence>
<dbReference type="InterPro" id="IPR013096">
    <property type="entry name" value="Cupin_2"/>
</dbReference>
<dbReference type="SUPFAM" id="SSF51182">
    <property type="entry name" value="RmlC-like cupins"/>
    <property type="match status" value="1"/>
</dbReference>
<feature type="signal peptide" evidence="1">
    <location>
        <begin position="1"/>
        <end position="21"/>
    </location>
</feature>
<proteinExistence type="predicted"/>
<feature type="domain" description="Cupin type-2" evidence="2">
    <location>
        <begin position="73"/>
        <end position="133"/>
    </location>
</feature>
<dbReference type="EMBL" id="CP165626">
    <property type="protein sequence ID" value="XDU97198.1"/>
    <property type="molecule type" value="Genomic_DNA"/>
</dbReference>
<evidence type="ECO:0000256" key="1">
    <source>
        <dbReference type="SAM" id="SignalP"/>
    </source>
</evidence>
<dbReference type="PANTHER" id="PTHR43698">
    <property type="entry name" value="RIBD C-TERMINAL DOMAIN CONTAINING PROTEIN"/>
    <property type="match status" value="1"/>
</dbReference>
<dbReference type="InterPro" id="IPR011051">
    <property type="entry name" value="RmlC_Cupin_sf"/>
</dbReference>
<dbReference type="Gene3D" id="2.60.120.10">
    <property type="entry name" value="Jelly Rolls"/>
    <property type="match status" value="1"/>
</dbReference>
<dbReference type="CDD" id="cd02233">
    <property type="entry name" value="cupin_HNL-like"/>
    <property type="match status" value="1"/>
</dbReference>
<gene>
    <name evidence="3" type="ORF">AB3G39_08385</name>
</gene>
<reference evidence="3" key="1">
    <citation type="submission" date="2024-07" db="EMBL/GenBank/DDBJ databases">
        <authorList>
            <person name="Biller S.J."/>
        </authorList>
    </citation>
    <scope>NUCLEOTIDE SEQUENCE</scope>
    <source>
        <strain evidence="3">WC2416</strain>
    </source>
</reference>
<dbReference type="AlphaFoldDB" id="A0AB39W978"/>
<feature type="chain" id="PRO_5044249417" evidence="1">
    <location>
        <begin position="22"/>
        <end position="164"/>
    </location>
</feature>